<keyword evidence="1" id="KW-0812">Transmembrane</keyword>
<dbReference type="EMBL" id="LITS01000020">
    <property type="protein sequence ID" value="OAA85206.1"/>
    <property type="molecule type" value="Genomic_DNA"/>
</dbReference>
<keyword evidence="1" id="KW-1133">Transmembrane helix</keyword>
<evidence type="ECO:0000313" key="5">
    <source>
        <dbReference type="Proteomes" id="UP000077020"/>
    </source>
</evidence>
<accession>D8GIF3</accession>
<dbReference type="KEGG" id="clj:CLJU_c40030"/>
<evidence type="ECO:0000313" key="3">
    <source>
        <dbReference type="EMBL" id="OAA85206.1"/>
    </source>
</evidence>
<evidence type="ECO:0000313" key="4">
    <source>
        <dbReference type="Proteomes" id="UP000001656"/>
    </source>
</evidence>
<dbReference type="Proteomes" id="UP000077020">
    <property type="component" value="Unassembled WGS sequence"/>
</dbReference>
<protein>
    <submittedName>
        <fullName evidence="2">Uncharacterized protein</fullName>
    </submittedName>
</protein>
<evidence type="ECO:0000256" key="1">
    <source>
        <dbReference type="SAM" id="Phobius"/>
    </source>
</evidence>
<name>D8GIF3_CLOLD</name>
<keyword evidence="1" id="KW-0472">Membrane</keyword>
<sequence length="43" mass="4825">MSQSVGIVLIIASGLIVLEGITFAFIKIMINIIKYLNNKDRHH</sequence>
<dbReference type="RefSeq" id="WP_013240592.1">
    <property type="nucleotide sequence ID" value="NC_014328.1"/>
</dbReference>
<dbReference type="AlphaFoldDB" id="D8GIF3"/>
<organism evidence="2 4">
    <name type="scientific">Clostridium ljungdahlii (strain ATCC 55383 / DSM 13528 / PETC)</name>
    <dbReference type="NCBI Taxonomy" id="748727"/>
    <lineage>
        <taxon>Bacteria</taxon>
        <taxon>Bacillati</taxon>
        <taxon>Bacillota</taxon>
        <taxon>Clostridia</taxon>
        <taxon>Eubacteriales</taxon>
        <taxon>Clostridiaceae</taxon>
        <taxon>Clostridium</taxon>
    </lineage>
</organism>
<keyword evidence="5" id="KW-1185">Reference proteome</keyword>
<dbReference type="STRING" id="748727.CLJU_c40030"/>
<evidence type="ECO:0000313" key="2">
    <source>
        <dbReference type="EMBL" id="ADK17027.1"/>
    </source>
</evidence>
<gene>
    <name evidence="2" type="ordered locus">CLJU_c40030</name>
    <name evidence="3" type="ORF">WX45_00710</name>
</gene>
<dbReference type="Proteomes" id="UP000001656">
    <property type="component" value="Chromosome"/>
</dbReference>
<feature type="transmembrane region" description="Helical" evidence="1">
    <location>
        <begin position="6"/>
        <end position="26"/>
    </location>
</feature>
<dbReference type="HOGENOM" id="CLU_3231573_0_0_9"/>
<proteinExistence type="predicted"/>
<reference evidence="2 4" key="2">
    <citation type="journal article" date="2010" name="Proc. Natl. Acad. Sci. U.S.A.">
        <title>Clostridium ljungdahlii represents a microbial production platform based on syngas.</title>
        <authorList>
            <person name="Kopke M."/>
            <person name="Held C."/>
            <person name="Hujer S."/>
            <person name="Liesegang H."/>
            <person name="Wiezer A."/>
            <person name="Wollherr A."/>
            <person name="Ehrenreich A."/>
            <person name="Liebl W."/>
            <person name="Gottschalk G."/>
            <person name="Durre P."/>
        </authorList>
    </citation>
    <scope>NUCLEOTIDE SEQUENCE [LARGE SCALE GENOMIC DNA]</scope>
    <source>
        <strain evidence="4">ATCC 55383 / DSM 13528 / PETC</strain>
        <strain evidence="2">DSM 13528</strain>
    </source>
</reference>
<dbReference type="PATRIC" id="fig|748727.19.peg.1335"/>
<dbReference type="EMBL" id="CP001666">
    <property type="protein sequence ID" value="ADK17027.1"/>
    <property type="molecule type" value="Genomic_DNA"/>
</dbReference>
<reference evidence="3 5" key="3">
    <citation type="journal article" date="2016" name="Biotechnol. Bioeng.">
        <title>Traits of selected Clostridium strains for syngas fermentation to ethanol.</title>
        <authorList>
            <person name="Martin M.E."/>
            <person name="Richter H."/>
            <person name="Saha S."/>
            <person name="Angenent L.T."/>
        </authorList>
    </citation>
    <scope>NUCLEOTIDE SEQUENCE [LARGE SCALE GENOMIC DNA]</scope>
    <source>
        <strain evidence="3 5">PETC</strain>
    </source>
</reference>
<reference evidence="2" key="1">
    <citation type="submission" date="2009-07" db="EMBL/GenBank/DDBJ databases">
        <authorList>
            <person name="Koepke M."/>
            <person name="Hujer S."/>
            <person name="Held C."/>
            <person name="Wiezer A."/>
            <person name="Liesegang H."/>
            <person name="Ehrenreich A."/>
            <person name="Gottschalk G."/>
            <person name="Duerre P."/>
        </authorList>
    </citation>
    <scope>NUCLEOTIDE SEQUENCE</scope>
    <source>
        <strain evidence="2">DSM 13528</strain>
    </source>
</reference>